<evidence type="ECO:0000256" key="5">
    <source>
        <dbReference type="ARBA" id="ARBA00054901"/>
    </source>
</evidence>
<dbReference type="CDD" id="cd00273">
    <property type="entry name" value="Chemokine_CXC"/>
    <property type="match status" value="1"/>
</dbReference>
<keyword evidence="4" id="KW-0964">Secreted</keyword>
<dbReference type="SUPFAM" id="SSF54117">
    <property type="entry name" value="Interleukin 8-like chemokines"/>
    <property type="match status" value="1"/>
</dbReference>
<comment type="similarity">
    <text evidence="2">Belongs to the intercrine alpha (chemokine CxC) family.</text>
</comment>
<sequence>MKNTITAAICLLLLTALSAEGMSVRGLGVDLRCRCIETESRRIGKLIQSVELFPPSAHCKDTEIIATLKETGQQICLDTTAPWVKRSSRESWITGSPELQGEIPPDVQQTLLLQIKLHQHCYPFYVIQCMFMILMLLFVDKTAACSIVVKVHDWDTQDQWFDLWCSHKKIRIAVRPLSKALNPALLQGRIVSLHYITLLAFGRCSYPERRTFD</sequence>
<feature type="chain" id="PRO_5040191885" description="Chemokine interleukin-8-like domain-containing protein" evidence="6">
    <location>
        <begin position="20"/>
        <end position="213"/>
    </location>
</feature>
<organism evidence="8 9">
    <name type="scientific">Conger conger</name>
    <name type="common">Conger eel</name>
    <name type="synonym">Muraena conger</name>
    <dbReference type="NCBI Taxonomy" id="82655"/>
    <lineage>
        <taxon>Eukaryota</taxon>
        <taxon>Metazoa</taxon>
        <taxon>Chordata</taxon>
        <taxon>Craniata</taxon>
        <taxon>Vertebrata</taxon>
        <taxon>Euteleostomi</taxon>
        <taxon>Actinopterygii</taxon>
        <taxon>Neopterygii</taxon>
        <taxon>Teleostei</taxon>
        <taxon>Anguilliformes</taxon>
        <taxon>Congridae</taxon>
        <taxon>Conger</taxon>
    </lineage>
</organism>
<dbReference type="InterPro" id="IPR001089">
    <property type="entry name" value="Chemokine_CXC"/>
</dbReference>
<evidence type="ECO:0000256" key="3">
    <source>
        <dbReference type="ARBA" id="ARBA00022514"/>
    </source>
</evidence>
<evidence type="ECO:0000256" key="2">
    <source>
        <dbReference type="ARBA" id="ARBA00010665"/>
    </source>
</evidence>
<evidence type="ECO:0000256" key="6">
    <source>
        <dbReference type="SAM" id="SignalP"/>
    </source>
</evidence>
<evidence type="ECO:0000256" key="4">
    <source>
        <dbReference type="ARBA" id="ARBA00022525"/>
    </source>
</evidence>
<dbReference type="Proteomes" id="UP001152803">
    <property type="component" value="Unassembled WGS sequence"/>
</dbReference>
<evidence type="ECO:0000256" key="1">
    <source>
        <dbReference type="ARBA" id="ARBA00004613"/>
    </source>
</evidence>
<dbReference type="GO" id="GO:0042056">
    <property type="term" value="F:chemoattractant activity"/>
    <property type="evidence" value="ECO:0007669"/>
    <property type="project" value="UniProtKB-ARBA"/>
</dbReference>
<comment type="caution">
    <text evidence="8">The sequence shown here is derived from an EMBL/GenBank/DDBJ whole genome shotgun (WGS) entry which is preliminary data.</text>
</comment>
<dbReference type="PANTHER" id="PTHR12015:SF198">
    <property type="entry name" value="PLATELET BASIC PROTEIN"/>
    <property type="match status" value="1"/>
</dbReference>
<keyword evidence="9" id="KW-1185">Reference proteome</keyword>
<dbReference type="GO" id="GO:0006952">
    <property type="term" value="P:defense response"/>
    <property type="evidence" value="ECO:0007669"/>
    <property type="project" value="InterPro"/>
</dbReference>
<dbReference type="InterPro" id="IPR033899">
    <property type="entry name" value="CXC_Chemokine_domain"/>
</dbReference>
<comment type="subcellular location">
    <subcellularLocation>
        <location evidence="1">Secreted</location>
    </subcellularLocation>
</comment>
<evidence type="ECO:0000313" key="9">
    <source>
        <dbReference type="Proteomes" id="UP001152803"/>
    </source>
</evidence>
<dbReference type="PANTHER" id="PTHR12015">
    <property type="entry name" value="SMALL INDUCIBLE CYTOKINE A"/>
    <property type="match status" value="1"/>
</dbReference>
<comment type="function">
    <text evidence="5">Ligand for cxcr3.2. Chemotactic for macrophages.</text>
</comment>
<dbReference type="EMBL" id="JAFJMO010000007">
    <property type="protein sequence ID" value="KAJ8271173.1"/>
    <property type="molecule type" value="Genomic_DNA"/>
</dbReference>
<dbReference type="InterPro" id="IPR001811">
    <property type="entry name" value="Chemokine_IL8-like_dom"/>
</dbReference>
<dbReference type="OrthoDB" id="9937393at2759"/>
<dbReference type="InterPro" id="IPR039809">
    <property type="entry name" value="Chemokine_b/g/d"/>
</dbReference>
<keyword evidence="3" id="KW-0202">Cytokine</keyword>
<gene>
    <name evidence="8" type="ORF">COCON_G00100320</name>
</gene>
<dbReference type="SMART" id="SM00199">
    <property type="entry name" value="SCY"/>
    <property type="match status" value="1"/>
</dbReference>
<protein>
    <recommendedName>
        <fullName evidence="7">Chemokine interleukin-8-like domain-containing protein</fullName>
    </recommendedName>
</protein>
<feature type="signal peptide" evidence="6">
    <location>
        <begin position="1"/>
        <end position="19"/>
    </location>
</feature>
<evidence type="ECO:0000313" key="8">
    <source>
        <dbReference type="EMBL" id="KAJ8271173.1"/>
    </source>
</evidence>
<dbReference type="GO" id="GO:0008009">
    <property type="term" value="F:chemokine activity"/>
    <property type="evidence" value="ECO:0007669"/>
    <property type="project" value="InterPro"/>
</dbReference>
<dbReference type="Pfam" id="PF00048">
    <property type="entry name" value="IL8"/>
    <property type="match status" value="1"/>
</dbReference>
<proteinExistence type="inferred from homology"/>
<dbReference type="PRINTS" id="PR00437">
    <property type="entry name" value="SMALLCYTKCXC"/>
</dbReference>
<dbReference type="GO" id="GO:0006955">
    <property type="term" value="P:immune response"/>
    <property type="evidence" value="ECO:0007669"/>
    <property type="project" value="InterPro"/>
</dbReference>
<dbReference type="AlphaFoldDB" id="A0A9Q1DI60"/>
<dbReference type="GO" id="GO:0005615">
    <property type="term" value="C:extracellular space"/>
    <property type="evidence" value="ECO:0007669"/>
    <property type="project" value="UniProtKB-KW"/>
</dbReference>
<name>A0A9Q1DI60_CONCO</name>
<reference evidence="8" key="1">
    <citation type="journal article" date="2023" name="Science">
        <title>Genome structures resolve the early diversification of teleost fishes.</title>
        <authorList>
            <person name="Parey E."/>
            <person name="Louis A."/>
            <person name="Montfort J."/>
            <person name="Bouchez O."/>
            <person name="Roques C."/>
            <person name="Iampietro C."/>
            <person name="Lluch J."/>
            <person name="Castinel A."/>
            <person name="Donnadieu C."/>
            <person name="Desvignes T."/>
            <person name="Floi Bucao C."/>
            <person name="Jouanno E."/>
            <person name="Wen M."/>
            <person name="Mejri S."/>
            <person name="Dirks R."/>
            <person name="Jansen H."/>
            <person name="Henkel C."/>
            <person name="Chen W.J."/>
            <person name="Zahm M."/>
            <person name="Cabau C."/>
            <person name="Klopp C."/>
            <person name="Thompson A.W."/>
            <person name="Robinson-Rechavi M."/>
            <person name="Braasch I."/>
            <person name="Lecointre G."/>
            <person name="Bobe J."/>
            <person name="Postlethwait J.H."/>
            <person name="Berthelot C."/>
            <person name="Roest Crollius H."/>
            <person name="Guiguen Y."/>
        </authorList>
    </citation>
    <scope>NUCLEOTIDE SEQUENCE</scope>
    <source>
        <strain evidence="8">Concon-B</strain>
    </source>
</reference>
<dbReference type="PRINTS" id="PR00436">
    <property type="entry name" value="INTERLEUKIN8"/>
</dbReference>
<dbReference type="InterPro" id="IPR036048">
    <property type="entry name" value="Interleukin_8-like_sf"/>
</dbReference>
<dbReference type="FunFam" id="2.40.50.40:FF:000004">
    <property type="entry name" value="C-X-C motif chemokine"/>
    <property type="match status" value="1"/>
</dbReference>
<keyword evidence="6" id="KW-0732">Signal</keyword>
<feature type="domain" description="Chemokine interleukin-8-like" evidence="7">
    <location>
        <begin position="30"/>
        <end position="91"/>
    </location>
</feature>
<dbReference type="Gene3D" id="2.40.50.40">
    <property type="match status" value="1"/>
</dbReference>
<evidence type="ECO:0000259" key="7">
    <source>
        <dbReference type="SMART" id="SM00199"/>
    </source>
</evidence>
<accession>A0A9Q1DI60</accession>